<dbReference type="eggNOG" id="COG1108">
    <property type="taxonomic scope" value="Bacteria"/>
</dbReference>
<feature type="transmembrane region" description="Helical" evidence="7">
    <location>
        <begin position="128"/>
        <end position="147"/>
    </location>
</feature>
<gene>
    <name evidence="8" type="ORF">HMPREF9429_00471</name>
</gene>
<dbReference type="InterPro" id="IPR001626">
    <property type="entry name" value="ABC_TroCD"/>
</dbReference>
<evidence type="ECO:0000256" key="1">
    <source>
        <dbReference type="ARBA" id="ARBA00004141"/>
    </source>
</evidence>
<keyword evidence="5 7" id="KW-0472">Membrane</keyword>
<dbReference type="CDD" id="cd06550">
    <property type="entry name" value="TM_ABC_iron-siderophores_like"/>
    <property type="match status" value="1"/>
</dbReference>
<feature type="transmembrane region" description="Helical" evidence="7">
    <location>
        <begin position="168"/>
        <end position="185"/>
    </location>
</feature>
<feature type="transmembrane region" description="Helical" evidence="7">
    <location>
        <begin position="85"/>
        <end position="108"/>
    </location>
</feature>
<organism evidence="8 9">
    <name type="scientific">Megasphaera micronuciformis F0359</name>
    <dbReference type="NCBI Taxonomy" id="706434"/>
    <lineage>
        <taxon>Bacteria</taxon>
        <taxon>Bacillati</taxon>
        <taxon>Bacillota</taxon>
        <taxon>Negativicutes</taxon>
        <taxon>Veillonellales</taxon>
        <taxon>Veillonellaceae</taxon>
        <taxon>Megasphaera</taxon>
    </lineage>
</organism>
<evidence type="ECO:0000313" key="8">
    <source>
        <dbReference type="EMBL" id="EFQ04719.1"/>
    </source>
</evidence>
<feature type="transmembrane region" description="Helical" evidence="7">
    <location>
        <begin position="12"/>
        <end position="33"/>
    </location>
</feature>
<dbReference type="OrthoDB" id="9798540at2"/>
<evidence type="ECO:0000256" key="5">
    <source>
        <dbReference type="ARBA" id="ARBA00023136"/>
    </source>
</evidence>
<dbReference type="HOGENOM" id="CLU_028808_3_1_9"/>
<evidence type="ECO:0000256" key="7">
    <source>
        <dbReference type="SAM" id="Phobius"/>
    </source>
</evidence>
<evidence type="ECO:0000256" key="6">
    <source>
        <dbReference type="RuleBase" id="RU003943"/>
    </source>
</evidence>
<dbReference type="InterPro" id="IPR037294">
    <property type="entry name" value="ABC_BtuC-like"/>
</dbReference>
<feature type="transmembrane region" description="Helical" evidence="7">
    <location>
        <begin position="240"/>
        <end position="258"/>
    </location>
</feature>
<proteinExistence type="inferred from homology"/>
<dbReference type="Proteomes" id="UP000003195">
    <property type="component" value="Unassembled WGS sequence"/>
</dbReference>
<dbReference type="EMBL" id="AECS01000011">
    <property type="protein sequence ID" value="EFQ04719.1"/>
    <property type="molecule type" value="Genomic_DNA"/>
</dbReference>
<keyword evidence="4 7" id="KW-1133">Transmembrane helix</keyword>
<comment type="caution">
    <text evidence="8">The sequence shown here is derived from an EMBL/GenBank/DDBJ whole genome shotgun (WGS) entry which is preliminary data.</text>
</comment>
<dbReference type="GO" id="GO:0010043">
    <property type="term" value="P:response to zinc ion"/>
    <property type="evidence" value="ECO:0007669"/>
    <property type="project" value="TreeGrafter"/>
</dbReference>
<dbReference type="Pfam" id="PF00950">
    <property type="entry name" value="ABC-3"/>
    <property type="match status" value="1"/>
</dbReference>
<dbReference type="Gene3D" id="1.10.3470.10">
    <property type="entry name" value="ABC transporter involved in vitamin B12 uptake, BtuC"/>
    <property type="match status" value="1"/>
</dbReference>
<keyword evidence="9" id="KW-1185">Reference proteome</keyword>
<name>E2ZAK8_9FIRM</name>
<dbReference type="GO" id="GO:0055085">
    <property type="term" value="P:transmembrane transport"/>
    <property type="evidence" value="ECO:0007669"/>
    <property type="project" value="InterPro"/>
</dbReference>
<comment type="subcellular location">
    <subcellularLocation>
        <location evidence="6">Cell membrane</location>
        <topology evidence="6">Multi-pass membrane protein</topology>
    </subcellularLocation>
    <subcellularLocation>
        <location evidence="1">Membrane</location>
        <topology evidence="1">Multi-pass membrane protein</topology>
    </subcellularLocation>
</comment>
<comment type="similarity">
    <text evidence="2 6">Belongs to the ABC-3 integral membrane protein family.</text>
</comment>
<dbReference type="STRING" id="706434.HMPREF9429_00471"/>
<protein>
    <submittedName>
        <fullName evidence="8">ABC 3 transport family protein</fullName>
    </submittedName>
</protein>
<dbReference type="SUPFAM" id="SSF81345">
    <property type="entry name" value="ABC transporter involved in vitamin B12 uptake, BtuC"/>
    <property type="match status" value="1"/>
</dbReference>
<evidence type="ECO:0000256" key="2">
    <source>
        <dbReference type="ARBA" id="ARBA00008034"/>
    </source>
</evidence>
<dbReference type="RefSeq" id="WP_006941303.1">
    <property type="nucleotide sequence ID" value="NZ_GL538185.1"/>
</dbReference>
<keyword evidence="3 6" id="KW-0812">Transmembrane</keyword>
<sequence>MFEYAFMQNAAVVAVLISLVCPLIGIFLVLRRYSMIGDALSHASLAGVAVGLALHANPIMSAFVITSCFGLLIEGLRRRFSRYSELILVIILTFSVGIAITIISSGAVRANVEVFLFGSILTVTNEDVISVVILSVVTFLTVWLLFPQLVMLTFDEDAAKIAGVKTRLINYVFSVLVAATVSVSIRIVGILVISSLIALPVATALQLQQGFKKTLLWAVVFSLFDVIVGLGLSYEVGTAPGGLTAVISVLVLLAVMAWRQGRMIAKKRDEGGRG</sequence>
<dbReference type="GO" id="GO:0043190">
    <property type="term" value="C:ATP-binding cassette (ABC) transporter complex"/>
    <property type="evidence" value="ECO:0007669"/>
    <property type="project" value="InterPro"/>
</dbReference>
<feature type="transmembrane region" description="Helical" evidence="7">
    <location>
        <begin position="45"/>
        <end position="73"/>
    </location>
</feature>
<evidence type="ECO:0000256" key="4">
    <source>
        <dbReference type="ARBA" id="ARBA00022989"/>
    </source>
</evidence>
<dbReference type="AlphaFoldDB" id="E2ZAK8"/>
<accession>E2ZAK8</accession>
<dbReference type="PANTHER" id="PTHR30477:SF0">
    <property type="entry name" value="METAL TRANSPORT SYSTEM MEMBRANE PROTEIN TM_0125-RELATED"/>
    <property type="match status" value="1"/>
</dbReference>
<reference evidence="8 9" key="1">
    <citation type="submission" date="2010-08" db="EMBL/GenBank/DDBJ databases">
        <authorList>
            <person name="Weinstock G."/>
            <person name="Sodergren E."/>
            <person name="Clifton S."/>
            <person name="Fulton L."/>
            <person name="Fulton B."/>
            <person name="Courtney L."/>
            <person name="Fronick C."/>
            <person name="Harrison M."/>
            <person name="Strong C."/>
            <person name="Farmer C."/>
            <person name="Delahaunty K."/>
            <person name="Markovic C."/>
            <person name="Hall O."/>
            <person name="Minx P."/>
            <person name="Tomlinson C."/>
            <person name="Mitreva M."/>
            <person name="Hou S."/>
            <person name="Chen J."/>
            <person name="Wollam A."/>
            <person name="Pepin K.H."/>
            <person name="Johnson M."/>
            <person name="Bhonagiri V."/>
            <person name="Zhang X."/>
            <person name="Suruliraj S."/>
            <person name="Warren W."/>
            <person name="Chinwalla A."/>
            <person name="Mardis E.R."/>
            <person name="Wilson R.K."/>
        </authorList>
    </citation>
    <scope>NUCLEOTIDE SEQUENCE [LARGE SCALE GENOMIC DNA]</scope>
    <source>
        <strain evidence="8 9">F0359</strain>
    </source>
</reference>
<evidence type="ECO:0000313" key="9">
    <source>
        <dbReference type="Proteomes" id="UP000003195"/>
    </source>
</evidence>
<keyword evidence="6" id="KW-0813">Transport</keyword>
<evidence type="ECO:0000256" key="3">
    <source>
        <dbReference type="ARBA" id="ARBA00022692"/>
    </source>
</evidence>
<dbReference type="PANTHER" id="PTHR30477">
    <property type="entry name" value="ABC-TRANSPORTER METAL-BINDING PROTEIN"/>
    <property type="match status" value="1"/>
</dbReference>